<dbReference type="InterPro" id="IPR051026">
    <property type="entry name" value="PI/PC_transfer"/>
</dbReference>
<dbReference type="AlphaFoldDB" id="A0A2B7X698"/>
<dbReference type="PANTHER" id="PTHR45657">
    <property type="entry name" value="CRAL-TRIO DOMAIN-CONTAINING PROTEIN YKL091C-RELATED"/>
    <property type="match status" value="1"/>
</dbReference>
<dbReference type="InterPro" id="IPR001251">
    <property type="entry name" value="CRAL-TRIO_dom"/>
</dbReference>
<feature type="compositionally biased region" description="Low complexity" evidence="1">
    <location>
        <begin position="1"/>
        <end position="11"/>
    </location>
</feature>
<dbReference type="Gene3D" id="3.40.525.10">
    <property type="entry name" value="CRAL-TRIO lipid binding domain"/>
    <property type="match status" value="1"/>
</dbReference>
<name>A0A2B7X698_9EURO</name>
<dbReference type="SUPFAM" id="SSF46938">
    <property type="entry name" value="CRAL/TRIO N-terminal domain"/>
    <property type="match status" value="1"/>
</dbReference>
<evidence type="ECO:0000259" key="2">
    <source>
        <dbReference type="PROSITE" id="PS50191"/>
    </source>
</evidence>
<accession>A0A2B7X698</accession>
<feature type="domain" description="CRAL-TRIO" evidence="2">
    <location>
        <begin position="188"/>
        <end position="379"/>
    </location>
</feature>
<dbReference type="CDD" id="cd00170">
    <property type="entry name" value="SEC14"/>
    <property type="match status" value="1"/>
</dbReference>
<dbReference type="PANTHER" id="PTHR45657:SF3">
    <property type="entry name" value="TRANSPORTER, PUTATIVE (AFU_ORTHOLOGUE AFUA_5G09260)-RELATED"/>
    <property type="match status" value="1"/>
</dbReference>
<dbReference type="SMART" id="SM00516">
    <property type="entry name" value="SEC14"/>
    <property type="match status" value="1"/>
</dbReference>
<evidence type="ECO:0000313" key="3">
    <source>
        <dbReference type="EMBL" id="PGH04291.1"/>
    </source>
</evidence>
<feature type="region of interest" description="Disordered" evidence="1">
    <location>
        <begin position="1"/>
        <end position="75"/>
    </location>
</feature>
<dbReference type="STRING" id="1447875.A0A2B7X698"/>
<proteinExistence type="predicted"/>
<sequence>MTLSRTSTNRSNRSRHSRHSSSSHSHSHSHAHPQTQQLPPVTKTKSFEAAAAKASTAGAENNSNDGPDPLLGHLNHLSPQQTEALRSFKSVLIEKKLYSEASGDIPASHDDSTLLYASPVYLAITVGVWGRGEAGKWYLDGNSEKEGKRFLRARRFEVKGAVDQFQATEEWRKTNQINDLYENFDVDSYEEARRVYPQWTGRRDRRGIPIFVFVIKNLNSKNMAAYSASSSKNAPTHGFSKVPGRLLRLFALYENMVRFTLPLCSSLERPHPETPIVNTTNIVDISGVGLKQFWNLKGHMQDASVLATAHYPETLDRIFIIGAPSFFPTVWGWIKRWFDPVTTSKIFILSASEVKPTLSTFMDPCNIPKQYGGELEWEWGDMPSLDEPAKEVASALSQIGERGDKDIPVDTPAGNVGDTRKQYVKGPVVWKGDEIEVYGTIDGAERRRTIAVPKKQLVGREGQAVTNGVDAVTAGVAEVRMDNEQAPEAAAGDKAAQVATTA</sequence>
<dbReference type="PROSITE" id="PS50191">
    <property type="entry name" value="CRAL_TRIO"/>
    <property type="match status" value="1"/>
</dbReference>
<reference evidence="3 4" key="1">
    <citation type="submission" date="2017-10" db="EMBL/GenBank/DDBJ databases">
        <title>Comparative genomics in systemic dimorphic fungi from Ajellomycetaceae.</title>
        <authorList>
            <person name="Munoz J.F."/>
            <person name="Mcewen J.G."/>
            <person name="Clay O.K."/>
            <person name="Cuomo C.A."/>
        </authorList>
    </citation>
    <scope>NUCLEOTIDE SEQUENCE [LARGE SCALE GENOMIC DNA]</scope>
    <source>
        <strain evidence="3 4">UAMH5409</strain>
    </source>
</reference>
<dbReference type="OrthoDB" id="30289at2759"/>
<feature type="compositionally biased region" description="Basic residues" evidence="1">
    <location>
        <begin position="12"/>
        <end position="31"/>
    </location>
</feature>
<dbReference type="SUPFAM" id="SSF52087">
    <property type="entry name" value="CRAL/TRIO domain"/>
    <property type="match status" value="1"/>
</dbReference>
<dbReference type="EMBL" id="PDNB01000138">
    <property type="protein sequence ID" value="PGH04291.1"/>
    <property type="molecule type" value="Genomic_DNA"/>
</dbReference>
<protein>
    <recommendedName>
        <fullName evidence="2">CRAL-TRIO domain-containing protein</fullName>
    </recommendedName>
</protein>
<dbReference type="Gene3D" id="1.10.8.20">
    <property type="entry name" value="N-terminal domain of phosphatidylinositol transfer protein sec14p"/>
    <property type="match status" value="2"/>
</dbReference>
<dbReference type="Pfam" id="PF00650">
    <property type="entry name" value="CRAL_TRIO"/>
    <property type="match status" value="1"/>
</dbReference>
<comment type="caution">
    <text evidence="3">The sequence shown here is derived from an EMBL/GenBank/DDBJ whole genome shotgun (WGS) entry which is preliminary data.</text>
</comment>
<keyword evidence="4" id="KW-1185">Reference proteome</keyword>
<dbReference type="InterPro" id="IPR036865">
    <property type="entry name" value="CRAL-TRIO_dom_sf"/>
</dbReference>
<evidence type="ECO:0000313" key="4">
    <source>
        <dbReference type="Proteomes" id="UP000223968"/>
    </source>
</evidence>
<dbReference type="Proteomes" id="UP000223968">
    <property type="component" value="Unassembled WGS sequence"/>
</dbReference>
<evidence type="ECO:0000256" key="1">
    <source>
        <dbReference type="SAM" id="MobiDB-lite"/>
    </source>
</evidence>
<dbReference type="InterPro" id="IPR036273">
    <property type="entry name" value="CRAL/TRIO_N_dom_sf"/>
</dbReference>
<gene>
    <name evidence="3" type="ORF">AJ79_07138</name>
</gene>
<organism evidence="3 4">
    <name type="scientific">Helicocarpus griseus UAMH5409</name>
    <dbReference type="NCBI Taxonomy" id="1447875"/>
    <lineage>
        <taxon>Eukaryota</taxon>
        <taxon>Fungi</taxon>
        <taxon>Dikarya</taxon>
        <taxon>Ascomycota</taxon>
        <taxon>Pezizomycotina</taxon>
        <taxon>Eurotiomycetes</taxon>
        <taxon>Eurotiomycetidae</taxon>
        <taxon>Onygenales</taxon>
        <taxon>Ajellomycetaceae</taxon>
        <taxon>Helicocarpus</taxon>
    </lineage>
</organism>
<feature type="compositionally biased region" description="Low complexity" evidence="1">
    <location>
        <begin position="42"/>
        <end position="60"/>
    </location>
</feature>